<dbReference type="OrthoDB" id="6883439at2759"/>
<keyword evidence="1" id="KW-0732">Signal</keyword>
<proteinExistence type="predicted"/>
<sequence length="178" mass="20214">MMKLLIALALVALSQAAPLENSVSSRLQRPTFTQVHIRNENFLLFEFHWTPVESGIWTDPLIGYKMRVWEVPNAVWNTEAKEYSLPDGEYNVLMEQLQEEEESMDVAKNSELVLLQEIRTPADLAAAAYLNVRRGVTYEIRVSAFTKTYETAYSLATRVMVHPPTPSVDTHSIKIAMA</sequence>
<evidence type="ECO:0000313" key="3">
    <source>
        <dbReference type="Proteomes" id="UP001154114"/>
    </source>
</evidence>
<reference evidence="2" key="1">
    <citation type="submission" date="2021-12" db="EMBL/GenBank/DDBJ databases">
        <authorList>
            <person name="King R."/>
        </authorList>
    </citation>
    <scope>NUCLEOTIDE SEQUENCE</scope>
</reference>
<name>A0A9N8KV69_CHRIL</name>
<dbReference type="InterPro" id="IPR036116">
    <property type="entry name" value="FN3_sf"/>
</dbReference>
<dbReference type="SUPFAM" id="SSF49265">
    <property type="entry name" value="Fibronectin type III"/>
    <property type="match status" value="1"/>
</dbReference>
<evidence type="ECO:0000313" key="2">
    <source>
        <dbReference type="EMBL" id="CAD0197296.1"/>
    </source>
</evidence>
<feature type="chain" id="PRO_5040273521" evidence="1">
    <location>
        <begin position="17"/>
        <end position="178"/>
    </location>
</feature>
<gene>
    <name evidence="2" type="ORF">CINC_LOCUS11580</name>
</gene>
<dbReference type="Gene3D" id="2.60.40.10">
    <property type="entry name" value="Immunoglobulins"/>
    <property type="match status" value="1"/>
</dbReference>
<dbReference type="Proteomes" id="UP001154114">
    <property type="component" value="Chromosome 6"/>
</dbReference>
<dbReference type="AlphaFoldDB" id="A0A9N8KV69"/>
<protein>
    <submittedName>
        <fullName evidence="2">Uncharacterized protein</fullName>
    </submittedName>
</protein>
<evidence type="ECO:0000256" key="1">
    <source>
        <dbReference type="SAM" id="SignalP"/>
    </source>
</evidence>
<feature type="signal peptide" evidence="1">
    <location>
        <begin position="1"/>
        <end position="16"/>
    </location>
</feature>
<dbReference type="EMBL" id="LR824009">
    <property type="protein sequence ID" value="CAD0197296.1"/>
    <property type="molecule type" value="Genomic_DNA"/>
</dbReference>
<accession>A0A9N8KV69</accession>
<organism evidence="2 3">
    <name type="scientific">Chrysodeixis includens</name>
    <name type="common">Soybean looper</name>
    <name type="synonym">Pseudoplusia includens</name>
    <dbReference type="NCBI Taxonomy" id="689277"/>
    <lineage>
        <taxon>Eukaryota</taxon>
        <taxon>Metazoa</taxon>
        <taxon>Ecdysozoa</taxon>
        <taxon>Arthropoda</taxon>
        <taxon>Hexapoda</taxon>
        <taxon>Insecta</taxon>
        <taxon>Pterygota</taxon>
        <taxon>Neoptera</taxon>
        <taxon>Endopterygota</taxon>
        <taxon>Lepidoptera</taxon>
        <taxon>Glossata</taxon>
        <taxon>Ditrysia</taxon>
        <taxon>Noctuoidea</taxon>
        <taxon>Noctuidae</taxon>
        <taxon>Plusiinae</taxon>
        <taxon>Chrysodeixis</taxon>
    </lineage>
</organism>
<dbReference type="InterPro" id="IPR013783">
    <property type="entry name" value="Ig-like_fold"/>
</dbReference>
<keyword evidence="3" id="KW-1185">Reference proteome</keyword>